<evidence type="ECO:0000313" key="2">
    <source>
        <dbReference type="Proteomes" id="UP001464555"/>
    </source>
</evidence>
<sequence length="158" mass="17996">MEILLIRPSEITAYTPMGGNVDVDKYIPCILDVQVTVIEPLLGTKLYEKIKQDFQDEVLAGDYEVLFTNYLKPILRHQVFAEYVEIGSYTVANGGIFKHAPENSETVNKAEVQYLAQTQRTKAQMYIERAERWLRSNPLPEYAGSCNKDVKVSGGWFL</sequence>
<name>A0ABU9HTU1_9FLAO</name>
<proteinExistence type="predicted"/>
<evidence type="ECO:0000313" key="1">
    <source>
        <dbReference type="EMBL" id="MEL1243524.1"/>
    </source>
</evidence>
<accession>A0ABU9HTU1</accession>
<protein>
    <submittedName>
        <fullName evidence="1">Uncharacterized protein</fullName>
    </submittedName>
</protein>
<keyword evidence="2" id="KW-1185">Reference proteome</keyword>
<dbReference type="EMBL" id="JBBYHR010000002">
    <property type="protein sequence ID" value="MEL1243524.1"/>
    <property type="molecule type" value="Genomic_DNA"/>
</dbReference>
<gene>
    <name evidence="1" type="ORF">AAEO56_04560</name>
</gene>
<reference evidence="1 2" key="1">
    <citation type="submission" date="2024-04" db="EMBL/GenBank/DDBJ databases">
        <title>Flavobacterium sp. DGU11 16S ribosomal RNA gene Genome sequencing and assembly.</title>
        <authorList>
            <person name="Park S."/>
        </authorList>
    </citation>
    <scope>NUCLEOTIDE SEQUENCE [LARGE SCALE GENOMIC DNA]</scope>
    <source>
        <strain evidence="1 2">DGU11</strain>
    </source>
</reference>
<comment type="caution">
    <text evidence="1">The sequence shown here is derived from an EMBL/GenBank/DDBJ whole genome shotgun (WGS) entry which is preliminary data.</text>
</comment>
<dbReference type="InterPro" id="IPR046558">
    <property type="entry name" value="DUF6712"/>
</dbReference>
<dbReference type="RefSeq" id="WP_341695840.1">
    <property type="nucleotide sequence ID" value="NZ_JBBYHR010000002.1"/>
</dbReference>
<organism evidence="1 2">
    <name type="scientific">Flavobacterium arundinis</name>
    <dbReference type="NCBI Taxonomy" id="3139143"/>
    <lineage>
        <taxon>Bacteria</taxon>
        <taxon>Pseudomonadati</taxon>
        <taxon>Bacteroidota</taxon>
        <taxon>Flavobacteriia</taxon>
        <taxon>Flavobacteriales</taxon>
        <taxon>Flavobacteriaceae</taxon>
        <taxon>Flavobacterium</taxon>
    </lineage>
</organism>
<dbReference type="Pfam" id="PF20459">
    <property type="entry name" value="DUF6712"/>
    <property type="match status" value="1"/>
</dbReference>
<dbReference type="Proteomes" id="UP001464555">
    <property type="component" value="Unassembled WGS sequence"/>
</dbReference>